<protein>
    <recommendedName>
        <fullName evidence="3">MoaD/ThiS family protein</fullName>
    </recommendedName>
</protein>
<evidence type="ECO:0000313" key="2">
    <source>
        <dbReference type="Proteomes" id="UP001501444"/>
    </source>
</evidence>
<evidence type="ECO:0008006" key="3">
    <source>
        <dbReference type="Google" id="ProtNLM"/>
    </source>
</evidence>
<reference evidence="1 2" key="1">
    <citation type="journal article" date="2019" name="Int. J. Syst. Evol. Microbiol.">
        <title>The Global Catalogue of Microorganisms (GCM) 10K type strain sequencing project: providing services to taxonomists for standard genome sequencing and annotation.</title>
        <authorList>
            <consortium name="The Broad Institute Genomics Platform"/>
            <consortium name="The Broad Institute Genome Sequencing Center for Infectious Disease"/>
            <person name="Wu L."/>
            <person name="Ma J."/>
        </authorList>
    </citation>
    <scope>NUCLEOTIDE SEQUENCE [LARGE SCALE GENOMIC DNA]</scope>
    <source>
        <strain evidence="1 2">JCM 3272</strain>
    </source>
</reference>
<accession>A0ABN3HQG5</accession>
<comment type="caution">
    <text evidence="1">The sequence shown here is derived from an EMBL/GenBank/DDBJ whole genome shotgun (WGS) entry which is preliminary data.</text>
</comment>
<organism evidence="1 2">
    <name type="scientific">Dactylosporangium salmoneum</name>
    <dbReference type="NCBI Taxonomy" id="53361"/>
    <lineage>
        <taxon>Bacteria</taxon>
        <taxon>Bacillati</taxon>
        <taxon>Actinomycetota</taxon>
        <taxon>Actinomycetes</taxon>
        <taxon>Micromonosporales</taxon>
        <taxon>Micromonosporaceae</taxon>
        <taxon>Dactylosporangium</taxon>
    </lineage>
</organism>
<keyword evidence="2" id="KW-1185">Reference proteome</keyword>
<proteinExistence type="predicted"/>
<name>A0ABN3HQG5_9ACTN</name>
<sequence length="139" mass="14882">MIVEVRGRVPGRERDEMPAVGVELGAGPVTVAELIGRAVAEQVRLLDADRARCRTVLDRQYLTAEDIAAQAPTGVVRLPAGEPRPVNAAAEADRARRAFERGAFVVFAGGRQLHRLDEPVVLGPGETVLFLRLVPLVGG</sequence>
<dbReference type="EMBL" id="BAAARV010000096">
    <property type="protein sequence ID" value="GAA2385357.1"/>
    <property type="molecule type" value="Genomic_DNA"/>
</dbReference>
<evidence type="ECO:0000313" key="1">
    <source>
        <dbReference type="EMBL" id="GAA2385357.1"/>
    </source>
</evidence>
<gene>
    <name evidence="1" type="ORF">GCM10010170_095300</name>
</gene>
<dbReference type="RefSeq" id="WP_344619329.1">
    <property type="nucleotide sequence ID" value="NZ_BAAARV010000096.1"/>
</dbReference>
<dbReference type="Proteomes" id="UP001501444">
    <property type="component" value="Unassembled WGS sequence"/>
</dbReference>